<keyword evidence="2" id="KW-0812">Transmembrane</keyword>
<gene>
    <name evidence="3" type="ORF">DL762_008830</name>
</gene>
<dbReference type="Proteomes" id="UP000294003">
    <property type="component" value="Unassembled WGS sequence"/>
</dbReference>
<feature type="compositionally biased region" description="Gly residues" evidence="1">
    <location>
        <begin position="145"/>
        <end position="155"/>
    </location>
</feature>
<evidence type="ECO:0000313" key="4">
    <source>
        <dbReference type="Proteomes" id="UP000294003"/>
    </source>
</evidence>
<keyword evidence="2" id="KW-0472">Membrane</keyword>
<feature type="compositionally biased region" description="Polar residues" evidence="1">
    <location>
        <begin position="12"/>
        <end position="23"/>
    </location>
</feature>
<dbReference type="EMBL" id="QJNS01000401">
    <property type="protein sequence ID" value="RYO78172.1"/>
    <property type="molecule type" value="Genomic_DNA"/>
</dbReference>
<evidence type="ECO:0000256" key="2">
    <source>
        <dbReference type="SAM" id="Phobius"/>
    </source>
</evidence>
<protein>
    <submittedName>
        <fullName evidence="3">Uncharacterized protein</fullName>
    </submittedName>
</protein>
<keyword evidence="4" id="KW-1185">Reference proteome</keyword>
<evidence type="ECO:0000256" key="1">
    <source>
        <dbReference type="SAM" id="MobiDB-lite"/>
    </source>
</evidence>
<sequence>MAIKSGAHAVEPSNNDRVTSWEGTWTPLPGGSGEEGGNDARSASGSASGTAIGVGCGALLLALAGLVTWRYRRHDKGLQVCEVTLLGGRGYWPATTGNDGGGSGSAEGPAEVGDSHGRQVGDPKTYYGSGGEKPYGETMDPDPVRGGGAAAPGRI</sequence>
<feature type="region of interest" description="Disordered" evidence="1">
    <location>
        <begin position="96"/>
        <end position="155"/>
    </location>
</feature>
<organism evidence="3 4">
    <name type="scientific">Monosporascus cannonballus</name>
    <dbReference type="NCBI Taxonomy" id="155416"/>
    <lineage>
        <taxon>Eukaryota</taxon>
        <taxon>Fungi</taxon>
        <taxon>Dikarya</taxon>
        <taxon>Ascomycota</taxon>
        <taxon>Pezizomycotina</taxon>
        <taxon>Sordariomycetes</taxon>
        <taxon>Xylariomycetidae</taxon>
        <taxon>Xylariales</taxon>
        <taxon>Xylariales incertae sedis</taxon>
        <taxon>Monosporascus</taxon>
    </lineage>
</organism>
<proteinExistence type="predicted"/>
<feature type="transmembrane region" description="Helical" evidence="2">
    <location>
        <begin position="51"/>
        <end position="69"/>
    </location>
</feature>
<feature type="region of interest" description="Disordered" evidence="1">
    <location>
        <begin position="1"/>
        <end position="47"/>
    </location>
</feature>
<evidence type="ECO:0000313" key="3">
    <source>
        <dbReference type="EMBL" id="RYO78172.1"/>
    </source>
</evidence>
<reference evidence="3 4" key="1">
    <citation type="submission" date="2018-06" db="EMBL/GenBank/DDBJ databases">
        <title>Complete Genomes of Monosporascus.</title>
        <authorList>
            <person name="Robinson A.J."/>
            <person name="Natvig D.O."/>
        </authorList>
    </citation>
    <scope>NUCLEOTIDE SEQUENCE [LARGE SCALE GENOMIC DNA]</scope>
    <source>
        <strain evidence="3 4">CBS 609.92</strain>
    </source>
</reference>
<comment type="caution">
    <text evidence="3">The sequence shown here is derived from an EMBL/GenBank/DDBJ whole genome shotgun (WGS) entry which is preliminary data.</text>
</comment>
<accession>A0ABY0GZN5</accession>
<keyword evidence="2" id="KW-1133">Transmembrane helix</keyword>
<name>A0ABY0GZN5_9PEZI</name>